<sequence length="259" mass="30628">MKFYFKSGLTLFLTLFLAVSAFGEKANNIKTIHIATPPWEGQTNKDGTGLFFEIVRNVYEPVGIEMTYEFVPWKRAQKMINSNEADGMLCVWQKHAQEQKQLIPNYPMFVEYTAVVFKKEKIKEWKGLETIKGKKAVWLRGYDYHTMPRLKDIKLKWNETDIYEEAWAVLDRDRADVYIDALIDIDKYIRHNHVDMSPYKLEILWGENAYVAFGKTQRSKSLIEIYDKRITELFNSGELKKIYDKWGVRFSPDPWKEVK</sequence>
<evidence type="ECO:0000313" key="5">
    <source>
        <dbReference type="Proteomes" id="UP000663722"/>
    </source>
</evidence>
<dbReference type="EMBL" id="CP061800">
    <property type="protein sequence ID" value="QTA92101.1"/>
    <property type="molecule type" value="Genomic_DNA"/>
</dbReference>
<accession>A0A975BUQ4</accession>
<dbReference type="PANTHER" id="PTHR35936:SF35">
    <property type="entry name" value="L-CYSTINE-BINDING PROTEIN TCYJ"/>
    <property type="match status" value="1"/>
</dbReference>
<dbReference type="PANTHER" id="PTHR35936">
    <property type="entry name" value="MEMBRANE-BOUND LYTIC MUREIN TRANSGLYCOSYLASE F"/>
    <property type="match status" value="1"/>
</dbReference>
<dbReference type="Proteomes" id="UP000663722">
    <property type="component" value="Chromosome"/>
</dbReference>
<feature type="chain" id="PRO_5036856672" evidence="2">
    <location>
        <begin position="22"/>
        <end position="259"/>
    </location>
</feature>
<dbReference type="SUPFAM" id="SSF53850">
    <property type="entry name" value="Periplasmic binding protein-like II"/>
    <property type="match status" value="1"/>
</dbReference>
<proteinExistence type="predicted"/>
<evidence type="ECO:0000313" key="4">
    <source>
        <dbReference type="EMBL" id="QTA92101.1"/>
    </source>
</evidence>
<organism evidence="4 5">
    <name type="scientific">Desulfonema magnum</name>
    <dbReference type="NCBI Taxonomy" id="45655"/>
    <lineage>
        <taxon>Bacteria</taxon>
        <taxon>Pseudomonadati</taxon>
        <taxon>Thermodesulfobacteriota</taxon>
        <taxon>Desulfobacteria</taxon>
        <taxon>Desulfobacterales</taxon>
        <taxon>Desulfococcaceae</taxon>
        <taxon>Desulfonema</taxon>
    </lineage>
</organism>
<name>A0A975BUQ4_9BACT</name>
<keyword evidence="5" id="KW-1185">Reference proteome</keyword>
<evidence type="ECO:0000256" key="2">
    <source>
        <dbReference type="SAM" id="SignalP"/>
    </source>
</evidence>
<evidence type="ECO:0000259" key="3">
    <source>
        <dbReference type="Pfam" id="PF00497"/>
    </source>
</evidence>
<evidence type="ECO:0000256" key="1">
    <source>
        <dbReference type="ARBA" id="ARBA00022729"/>
    </source>
</evidence>
<dbReference type="KEGG" id="dmm:dnm_081760"/>
<keyword evidence="1 2" id="KW-0732">Signal</keyword>
<dbReference type="Pfam" id="PF00497">
    <property type="entry name" value="SBP_bac_3"/>
    <property type="match status" value="1"/>
</dbReference>
<dbReference type="AlphaFoldDB" id="A0A975BUQ4"/>
<dbReference type="InterPro" id="IPR001638">
    <property type="entry name" value="Solute-binding_3/MltF_N"/>
</dbReference>
<feature type="domain" description="Solute-binding protein family 3/N-terminal" evidence="3">
    <location>
        <begin position="35"/>
        <end position="247"/>
    </location>
</feature>
<feature type="signal peptide" evidence="2">
    <location>
        <begin position="1"/>
        <end position="21"/>
    </location>
</feature>
<reference evidence="4" key="1">
    <citation type="journal article" date="2021" name="Microb. Physiol.">
        <title>Proteogenomic Insights into the Physiology of Marine, Sulfate-Reducing, Filamentous Desulfonema limicola and Desulfonema magnum.</title>
        <authorList>
            <person name="Schnaars V."/>
            <person name="Wohlbrand L."/>
            <person name="Scheve S."/>
            <person name="Hinrichs C."/>
            <person name="Reinhardt R."/>
            <person name="Rabus R."/>
        </authorList>
    </citation>
    <scope>NUCLEOTIDE SEQUENCE</scope>
    <source>
        <strain evidence="4">4be13</strain>
    </source>
</reference>
<dbReference type="RefSeq" id="WP_207679612.1">
    <property type="nucleotide sequence ID" value="NZ_CP061800.1"/>
</dbReference>
<protein>
    <submittedName>
        <fullName evidence="4">Solute-binding protein family 3 domain-containing protein, MltF-like</fullName>
    </submittedName>
</protein>
<gene>
    <name evidence="4" type="ORF">dnm_081760</name>
</gene>
<dbReference type="Gene3D" id="3.40.190.10">
    <property type="entry name" value="Periplasmic binding protein-like II"/>
    <property type="match status" value="2"/>
</dbReference>